<comment type="caution">
    <text evidence="2">The sequence shown here is derived from an EMBL/GenBank/DDBJ whole genome shotgun (WGS) entry which is preliminary data.</text>
</comment>
<dbReference type="InterPro" id="IPR011625">
    <property type="entry name" value="A2M_N_BRD"/>
</dbReference>
<evidence type="ECO:0000259" key="1">
    <source>
        <dbReference type="SMART" id="SM01359"/>
    </source>
</evidence>
<reference evidence="2 3" key="1">
    <citation type="submission" date="2019-07" db="EMBL/GenBank/DDBJ databases">
        <title>Sphingomonas solaris sp. nov., isolated from a solar panel from Boston, Massachusetts.</title>
        <authorList>
            <person name="Tanner K."/>
            <person name="Pascual J."/>
            <person name="Mancuso C."/>
            <person name="Pereto J."/>
            <person name="Khalil A."/>
            <person name="Vilanova C."/>
        </authorList>
    </citation>
    <scope>NUCLEOTIDE SEQUENCE [LARGE SCALE GENOMIC DNA]</scope>
    <source>
        <strain evidence="2 3">R4DWN</strain>
    </source>
</reference>
<dbReference type="PANTHER" id="PTHR40094">
    <property type="entry name" value="ALPHA-2-MACROGLOBULIN HOMOLOG"/>
    <property type="match status" value="1"/>
</dbReference>
<dbReference type="RefSeq" id="WP_238995833.1">
    <property type="nucleotide sequence ID" value="NZ_VNIM01000185.1"/>
</dbReference>
<dbReference type="Proteomes" id="UP000318681">
    <property type="component" value="Unassembled WGS sequence"/>
</dbReference>
<dbReference type="AlphaFoldDB" id="A0A558QRF4"/>
<dbReference type="SMART" id="SM01359">
    <property type="entry name" value="A2M_N_2"/>
    <property type="match status" value="1"/>
</dbReference>
<evidence type="ECO:0000313" key="3">
    <source>
        <dbReference type="Proteomes" id="UP000318681"/>
    </source>
</evidence>
<sequence length="964" mass="102202">KGFEARFECARVNPQAGCSPVEPATVRFTAPIPLEQARAIRLEVAGRSIAPALEKERAATVREVRFAAPLPADVAGQVVLPAGVADESGRPLANARRFPLAVRIDAAPPLVKFAADFGILEAGEGGVLPVTVRNVEPTLRGSTLAVGGKVARIAGDDGTIAQWLRRITKAAANDFREEARGGKQVTVNHTGDRSILKGVGGANPLSLALPGKGKAFEVVGVPLKASGFYVVELASPVLGRALLGRDAPRYVAAGALVTNMAVHFKWGHGTSLAWVTALDSGRPVAGAAVSVTDACSGRSLGDGTSDAQGRLVVRGLPEPRSYADCDDGDGHPLMVSARRGGDFSFTMTQWGEGIRPYDFDLPFGWSAPEDIFHTILDRTLMRGGETVHMKHVVRRPAARGFALAGAMRGTLRLAHRGSDTVFDLPLTIGANGIGESEWTAPAGAAQGDYDIRFLIGDRTIFTDQSIRVDEYRLPTMRATIAGPKTVAIRPASLPVDLYVGYLSGGGAAAMPVTVRTAFAGDEGAPRGWDGWTFGGRAIREGVSPLDGDGNAIAPPLPSAQTLPVTLSAQGTARIGLDMPGTLDGATMVSVEMDYQDANGETLTAATRIPVLPAAVRVGVKTDGWLMKDDDLRLKLVVLDPAGRPVKGRKVSVALYSREVLSARRRLIGGFYAFDNNARVTKLSASCSTRSDAQGLAQCALDPGVSGEVYAVATAEDDAGNVSRAVTSVWLAGDDDWWFGGDNGDRMDLVPEQREYKAGDTARFQVRMPFRAATALVTVEREGVLSSFVTDLSGKDPVVSVKLGAGYAPDVYVSVLAVRGRVAGWRLWLADFGRRWNLPFFSREGARPTALVDLAKPSFRLGIAKISVGWEANRLDVAVRPDRATYHVRDVAQVAVQVKDAAGRAPPAAEIAFVAVDEALLQLSPNPSWKLIEAMMGERPLSVLTATAQTQVVGKRHYGRKAVAV</sequence>
<gene>
    <name evidence="2" type="ORF">FOY91_21025</name>
</gene>
<dbReference type="EMBL" id="VNIM01000185">
    <property type="protein sequence ID" value="TVV69715.1"/>
    <property type="molecule type" value="Genomic_DNA"/>
</dbReference>
<feature type="non-terminal residue" evidence="2">
    <location>
        <position position="1"/>
    </location>
</feature>
<protein>
    <submittedName>
        <fullName evidence="2">Alpha-2-macroglobulin</fullName>
    </submittedName>
</protein>
<dbReference type="InterPro" id="IPR051802">
    <property type="entry name" value="YfhM-like"/>
</dbReference>
<feature type="non-terminal residue" evidence="2">
    <location>
        <position position="964"/>
    </location>
</feature>
<dbReference type="InterPro" id="IPR021868">
    <property type="entry name" value="Alpha_2_Macroglob_MG3"/>
</dbReference>
<proteinExistence type="predicted"/>
<dbReference type="Pfam" id="PF11974">
    <property type="entry name" value="bMG3"/>
    <property type="match status" value="1"/>
</dbReference>
<dbReference type="Pfam" id="PF01835">
    <property type="entry name" value="MG2"/>
    <property type="match status" value="1"/>
</dbReference>
<accession>A0A558QRF4</accession>
<evidence type="ECO:0000313" key="2">
    <source>
        <dbReference type="EMBL" id="TVV69715.1"/>
    </source>
</evidence>
<dbReference type="PANTHER" id="PTHR40094:SF1">
    <property type="entry name" value="UBIQUITIN DOMAIN-CONTAINING PROTEIN"/>
    <property type="match status" value="1"/>
</dbReference>
<dbReference type="InterPro" id="IPR002890">
    <property type="entry name" value="MG2"/>
</dbReference>
<dbReference type="Pfam" id="PF07703">
    <property type="entry name" value="A2M_BRD"/>
    <property type="match status" value="1"/>
</dbReference>
<organism evidence="2 3">
    <name type="scientific">Alterirhizorhabdus solaris</name>
    <dbReference type="NCBI Taxonomy" id="2529389"/>
    <lineage>
        <taxon>Bacteria</taxon>
        <taxon>Pseudomonadati</taxon>
        <taxon>Pseudomonadota</taxon>
        <taxon>Alphaproteobacteria</taxon>
        <taxon>Sphingomonadales</taxon>
        <taxon>Rhizorhabdaceae</taxon>
        <taxon>Alterirhizorhabdus</taxon>
    </lineage>
</organism>
<dbReference type="GO" id="GO:0004866">
    <property type="term" value="F:endopeptidase inhibitor activity"/>
    <property type="evidence" value="ECO:0007669"/>
    <property type="project" value="InterPro"/>
</dbReference>
<keyword evidence="3" id="KW-1185">Reference proteome</keyword>
<name>A0A558QRF4_9SPHN</name>
<feature type="domain" description="Alpha-2-macroglobulin bait region" evidence="1">
    <location>
        <begin position="746"/>
        <end position="922"/>
    </location>
</feature>